<keyword evidence="2" id="KW-1185">Reference proteome</keyword>
<evidence type="ECO:0000313" key="2">
    <source>
        <dbReference type="Proteomes" id="UP000247810"/>
    </source>
</evidence>
<protein>
    <submittedName>
        <fullName evidence="1">Uncharacterized protein</fullName>
    </submittedName>
</protein>
<dbReference type="Proteomes" id="UP000247810">
    <property type="component" value="Unassembled WGS sequence"/>
</dbReference>
<gene>
    <name evidence="1" type="ORF">BO71DRAFT_397079</name>
</gene>
<evidence type="ECO:0000313" key="1">
    <source>
        <dbReference type="EMBL" id="PYH96464.1"/>
    </source>
</evidence>
<dbReference type="AlphaFoldDB" id="A0A319DHF2"/>
<proteinExistence type="predicted"/>
<organism evidence="1 2">
    <name type="scientific">Aspergillus ellipticus CBS 707.79</name>
    <dbReference type="NCBI Taxonomy" id="1448320"/>
    <lineage>
        <taxon>Eukaryota</taxon>
        <taxon>Fungi</taxon>
        <taxon>Dikarya</taxon>
        <taxon>Ascomycota</taxon>
        <taxon>Pezizomycotina</taxon>
        <taxon>Eurotiomycetes</taxon>
        <taxon>Eurotiomycetidae</taxon>
        <taxon>Eurotiales</taxon>
        <taxon>Aspergillaceae</taxon>
        <taxon>Aspergillus</taxon>
        <taxon>Aspergillus subgen. Circumdati</taxon>
    </lineage>
</organism>
<sequence length="94" mass="10519">MHVSSRNDIRSRCGKWVGGYLASTYLSTYVLLCISAQSPIVSDKNQPYRIHMPRALGTSHLSFPRVFVDRGELGLLGWRELVELWTVDVGPGLS</sequence>
<dbReference type="VEuPathDB" id="FungiDB:BO71DRAFT_397079"/>
<name>A0A319DHF2_9EURO</name>
<dbReference type="EMBL" id="KZ825837">
    <property type="protein sequence ID" value="PYH96464.1"/>
    <property type="molecule type" value="Genomic_DNA"/>
</dbReference>
<accession>A0A319DHF2</accession>
<reference evidence="1 2" key="1">
    <citation type="submission" date="2018-02" db="EMBL/GenBank/DDBJ databases">
        <title>The genomes of Aspergillus section Nigri reveals drivers in fungal speciation.</title>
        <authorList>
            <consortium name="DOE Joint Genome Institute"/>
            <person name="Vesth T.C."/>
            <person name="Nybo J."/>
            <person name="Theobald S."/>
            <person name="Brandl J."/>
            <person name="Frisvad J.C."/>
            <person name="Nielsen K.F."/>
            <person name="Lyhne E.K."/>
            <person name="Kogle M.E."/>
            <person name="Kuo A."/>
            <person name="Riley R."/>
            <person name="Clum A."/>
            <person name="Nolan M."/>
            <person name="Lipzen A."/>
            <person name="Salamov A."/>
            <person name="Henrissat B."/>
            <person name="Wiebenga A."/>
            <person name="De vries R.P."/>
            <person name="Grigoriev I.V."/>
            <person name="Mortensen U.H."/>
            <person name="Andersen M.R."/>
            <person name="Baker S.E."/>
        </authorList>
    </citation>
    <scope>NUCLEOTIDE SEQUENCE [LARGE SCALE GENOMIC DNA]</scope>
    <source>
        <strain evidence="1 2">CBS 707.79</strain>
    </source>
</reference>